<proteinExistence type="predicted"/>
<dbReference type="EMBL" id="CP059491">
    <property type="protein sequence ID" value="QMS99865.1"/>
    <property type="molecule type" value="Genomic_DNA"/>
</dbReference>
<evidence type="ECO:0000256" key="3">
    <source>
        <dbReference type="ARBA" id="ARBA00023163"/>
    </source>
</evidence>
<dbReference type="InterPro" id="IPR000843">
    <property type="entry name" value="HTH_LacI"/>
</dbReference>
<dbReference type="PROSITE" id="PS50932">
    <property type="entry name" value="HTH_LACI_2"/>
    <property type="match status" value="1"/>
</dbReference>
<dbReference type="RefSeq" id="WP_219849217.1">
    <property type="nucleotide sequence ID" value="NZ_CP059491.1"/>
</dbReference>
<dbReference type="Pfam" id="PF13377">
    <property type="entry name" value="Peripla_BP_3"/>
    <property type="match status" value="1"/>
</dbReference>
<keyword evidence="3" id="KW-0804">Transcription</keyword>
<sequence>MTSDRRAPGRPGIRDVATRAGVSPSTVSQALNGAGRISEATRARVRDAAAELGYRPDPAAAGMRSGRTGLVAVIDRVPPQSTWRWDDLEFVVRLVHSVCGAAWEHNRYPVLLPSDSLELRLDGMPFDGAVLIDPLPSDPLLARLDDSGIAAVTMGRDLDRPARRGWADNDKAEQCRQVVELFRRTGSVRPMLLSANTGQSYMHDNTEAFTSLTAGSGRVLELPPSTSWDECRELVRQACAGPEPIDGLYILVEALVQPSLQAIHDAGLSIPDDIQVITSSDSNVSRSGPVSLTSFDLGPERLGHELVGMLVADSADADPRSTADSRLVPVELVERQSTR</sequence>
<keyword evidence="1" id="KW-0805">Transcription regulation</keyword>
<dbReference type="PANTHER" id="PTHR30146:SF153">
    <property type="entry name" value="LACTOSE OPERON REPRESSOR"/>
    <property type="match status" value="1"/>
</dbReference>
<reference evidence="7" key="1">
    <citation type="submission" date="2020-07" db="EMBL/GenBank/DDBJ databases">
        <title>novel species isolated from the respiratory tract of Marmot.</title>
        <authorList>
            <person name="Zhang G."/>
        </authorList>
    </citation>
    <scope>NUCLEOTIDE SEQUENCE [LARGE SCALE GENOMIC DNA]</scope>
    <source>
        <strain evidence="7">686</strain>
    </source>
</reference>
<evidence type="ECO:0000256" key="4">
    <source>
        <dbReference type="SAM" id="MobiDB-lite"/>
    </source>
</evidence>
<dbReference type="KEGG" id="gji:H1R19_12810"/>
<organism evidence="6 7">
    <name type="scientific">Gordonia jinghuaiqii</name>
    <dbReference type="NCBI Taxonomy" id="2758710"/>
    <lineage>
        <taxon>Bacteria</taxon>
        <taxon>Bacillati</taxon>
        <taxon>Actinomycetota</taxon>
        <taxon>Actinomycetes</taxon>
        <taxon>Mycobacteriales</taxon>
        <taxon>Gordoniaceae</taxon>
        <taxon>Gordonia</taxon>
    </lineage>
</organism>
<dbReference type="Pfam" id="PF00356">
    <property type="entry name" value="LacI"/>
    <property type="match status" value="1"/>
</dbReference>
<dbReference type="SUPFAM" id="SSF47413">
    <property type="entry name" value="lambda repressor-like DNA-binding domains"/>
    <property type="match status" value="1"/>
</dbReference>
<dbReference type="CDD" id="cd01392">
    <property type="entry name" value="HTH_LacI"/>
    <property type="match status" value="1"/>
</dbReference>
<dbReference type="PANTHER" id="PTHR30146">
    <property type="entry name" value="LACI-RELATED TRANSCRIPTIONAL REPRESSOR"/>
    <property type="match status" value="1"/>
</dbReference>
<dbReference type="Gene3D" id="1.10.260.40">
    <property type="entry name" value="lambda repressor-like DNA-binding domains"/>
    <property type="match status" value="1"/>
</dbReference>
<accession>A0A7D7QMC7</accession>
<keyword evidence="2 6" id="KW-0238">DNA-binding</keyword>
<evidence type="ECO:0000259" key="5">
    <source>
        <dbReference type="PROSITE" id="PS50932"/>
    </source>
</evidence>
<gene>
    <name evidence="6" type="ORF">H1R19_12810</name>
</gene>
<dbReference type="InterPro" id="IPR028082">
    <property type="entry name" value="Peripla_BP_I"/>
</dbReference>
<dbReference type="AlphaFoldDB" id="A0A7D7QMC7"/>
<evidence type="ECO:0000313" key="6">
    <source>
        <dbReference type="EMBL" id="QMS99865.1"/>
    </source>
</evidence>
<feature type="compositionally biased region" description="Basic and acidic residues" evidence="4">
    <location>
        <begin position="1"/>
        <end position="17"/>
    </location>
</feature>
<dbReference type="InterPro" id="IPR010982">
    <property type="entry name" value="Lambda_DNA-bd_dom_sf"/>
</dbReference>
<name>A0A7D7QMC7_9ACTN</name>
<dbReference type="PROSITE" id="PS00356">
    <property type="entry name" value="HTH_LACI_1"/>
    <property type="match status" value="1"/>
</dbReference>
<feature type="region of interest" description="Disordered" evidence="4">
    <location>
        <begin position="1"/>
        <end position="27"/>
    </location>
</feature>
<dbReference type="SMART" id="SM00354">
    <property type="entry name" value="HTH_LACI"/>
    <property type="match status" value="1"/>
</dbReference>
<feature type="domain" description="HTH lacI-type" evidence="5">
    <location>
        <begin position="11"/>
        <end position="65"/>
    </location>
</feature>
<dbReference type="Gene3D" id="3.40.50.2300">
    <property type="match status" value="2"/>
</dbReference>
<protein>
    <submittedName>
        <fullName evidence="6">LacI family DNA-binding transcriptional regulator</fullName>
    </submittedName>
</protein>
<keyword evidence="7" id="KW-1185">Reference proteome</keyword>
<dbReference type="InterPro" id="IPR046335">
    <property type="entry name" value="LacI/GalR-like_sensor"/>
</dbReference>
<evidence type="ECO:0000256" key="2">
    <source>
        <dbReference type="ARBA" id="ARBA00023125"/>
    </source>
</evidence>
<dbReference type="GO" id="GO:0003700">
    <property type="term" value="F:DNA-binding transcription factor activity"/>
    <property type="evidence" value="ECO:0007669"/>
    <property type="project" value="TreeGrafter"/>
</dbReference>
<dbReference type="GO" id="GO:0000976">
    <property type="term" value="F:transcription cis-regulatory region binding"/>
    <property type="evidence" value="ECO:0007669"/>
    <property type="project" value="TreeGrafter"/>
</dbReference>
<evidence type="ECO:0000256" key="1">
    <source>
        <dbReference type="ARBA" id="ARBA00023015"/>
    </source>
</evidence>
<dbReference type="Proteomes" id="UP000515663">
    <property type="component" value="Chromosome"/>
</dbReference>
<dbReference type="SUPFAM" id="SSF53822">
    <property type="entry name" value="Periplasmic binding protein-like I"/>
    <property type="match status" value="1"/>
</dbReference>
<evidence type="ECO:0000313" key="7">
    <source>
        <dbReference type="Proteomes" id="UP000515663"/>
    </source>
</evidence>